<reference evidence="3" key="1">
    <citation type="submission" date="2021-09" db="EMBL/GenBank/DDBJ databases">
        <authorList>
            <consortium name="Pathogen Informatics"/>
        </authorList>
    </citation>
    <scope>NUCLEOTIDE SEQUENCE</scope>
</reference>
<dbReference type="InterPro" id="IPR004088">
    <property type="entry name" value="KH_dom_type_1"/>
</dbReference>
<evidence type="ECO:0000259" key="2">
    <source>
        <dbReference type="SMART" id="SM00322"/>
    </source>
</evidence>
<dbReference type="Pfam" id="PF00013">
    <property type="entry name" value="KH_1"/>
    <property type="match status" value="1"/>
</dbReference>
<dbReference type="Gene3D" id="3.30.1370.10">
    <property type="entry name" value="K Homology domain, type 1"/>
    <property type="match status" value="1"/>
</dbReference>
<dbReference type="GO" id="GO:0003723">
    <property type="term" value="F:RNA binding"/>
    <property type="evidence" value="ECO:0007669"/>
    <property type="project" value="UniProtKB-UniRule"/>
</dbReference>
<evidence type="ECO:0000313" key="3">
    <source>
        <dbReference type="EMBL" id="CAG9535193.1"/>
    </source>
</evidence>
<keyword evidence="4" id="KW-1185">Reference proteome</keyword>
<name>A0A8J2PTP3_9BILA</name>
<organism evidence="3 4">
    <name type="scientific">Cercopithifilaria johnstoni</name>
    <dbReference type="NCBI Taxonomy" id="2874296"/>
    <lineage>
        <taxon>Eukaryota</taxon>
        <taxon>Metazoa</taxon>
        <taxon>Ecdysozoa</taxon>
        <taxon>Nematoda</taxon>
        <taxon>Chromadorea</taxon>
        <taxon>Rhabditida</taxon>
        <taxon>Spirurina</taxon>
        <taxon>Spiruromorpha</taxon>
        <taxon>Filarioidea</taxon>
        <taxon>Onchocercidae</taxon>
        <taxon>Cercopithifilaria</taxon>
    </lineage>
</organism>
<evidence type="ECO:0000313" key="4">
    <source>
        <dbReference type="Proteomes" id="UP000746747"/>
    </source>
</evidence>
<protein>
    <recommendedName>
        <fullName evidence="2">K Homology domain-containing protein</fullName>
    </recommendedName>
</protein>
<accession>A0A8J2PTP3</accession>
<dbReference type="SMART" id="SM00322">
    <property type="entry name" value="KH"/>
    <property type="match status" value="1"/>
</dbReference>
<dbReference type="AlphaFoldDB" id="A0A8J2PTP3"/>
<feature type="domain" description="K Homology" evidence="2">
    <location>
        <begin position="279"/>
        <end position="350"/>
    </location>
</feature>
<gene>
    <name evidence="3" type="ORF">CJOHNSTONI_LOCUS5257</name>
</gene>
<dbReference type="EMBL" id="CAKAEH010001359">
    <property type="protein sequence ID" value="CAG9535193.1"/>
    <property type="molecule type" value="Genomic_DNA"/>
</dbReference>
<dbReference type="SUPFAM" id="SSF54791">
    <property type="entry name" value="Eukaryotic type KH-domain (KH-domain type I)"/>
    <property type="match status" value="1"/>
</dbReference>
<dbReference type="InterPro" id="IPR004087">
    <property type="entry name" value="KH_dom"/>
</dbReference>
<proteinExistence type="predicted"/>
<dbReference type="CDD" id="cd00105">
    <property type="entry name" value="KH-I"/>
    <property type="match status" value="1"/>
</dbReference>
<dbReference type="OrthoDB" id="5838967at2759"/>
<evidence type="ECO:0000256" key="1">
    <source>
        <dbReference type="PROSITE-ProRule" id="PRU00117"/>
    </source>
</evidence>
<comment type="caution">
    <text evidence="3">The sequence shown here is derived from an EMBL/GenBank/DDBJ whole genome shotgun (WGS) entry which is preliminary data.</text>
</comment>
<dbReference type="InterPro" id="IPR036612">
    <property type="entry name" value="KH_dom_type_1_sf"/>
</dbReference>
<sequence>MSERYSTKLSFEIPLFLAYVTGNDACDVLLELEKEYDVKFVIGEDSVYVEGLKEQDLKPIKKTLSDAWKMDNFHRAIEICELTTKSDYQFLFEVSPSEAALIQLNAKTILHRTRVLQLKTDNNGHVCIFGNGTSIYDAYDTIVSFLRKASFKSNTALQGFNEEPCVLLMHIPSAIAQFIFSNDKRSVNALERSSRCVVEPHFRDTDAAGYTKIDIITKDLPNALAAKAALMELIESHVGKIHKWPTPVTICCGSRISRSIPEVSCRTLDECEAVLHGPTSKSLTFSVPDSEASRLIGTRGLNKKRIEERTNCFISLHTEAKQGGEFPVEIIGQNVKECEAAQAYIHNFLKETRRMNKNMTRSSLSGAIQSSQRFNSEVELSQLNALSSTYNAPGGGGGAAPGTVSAYFAAPGAKPSGGGGGGIGPESGGAGGTTSAYFAAPGAGGGGVGCVSAYFSPTAPGGLGGRVPGAPAVGVIDPTKTAIGAVDPTRTAIGAVDPTKTAIGAVDPTRTAIGAVDPTRTAIGAVDPTRTAIGAVDPTRTAIGAVDPTRTAIGAVDPTKTAIGAVDPTRTAIGSVDPTKTAIGAVDPTRTAIGAVDPTRTAIGAVDPTRTAIGAVDPTRTAIGAVDPTRTAIGAVDPTKTAIGSPVPDFTKTAIGAPSGSPAAPVGGGGYSPTSPGGGGATSAYFGVGGGGGGGYTSAYFGVGGGGGAKPTGGGADSRGGATSPGVSAYFSPSGGAGGAPGATSAYFSVR</sequence>
<dbReference type="PROSITE" id="PS50084">
    <property type="entry name" value="KH_TYPE_1"/>
    <property type="match status" value="1"/>
</dbReference>
<keyword evidence="1" id="KW-0694">RNA-binding</keyword>
<dbReference type="Proteomes" id="UP000746747">
    <property type="component" value="Unassembled WGS sequence"/>
</dbReference>